<dbReference type="Gene3D" id="1.10.287.130">
    <property type="match status" value="1"/>
</dbReference>
<dbReference type="PRINTS" id="PR00344">
    <property type="entry name" value="BCTRLSENSOR"/>
</dbReference>
<evidence type="ECO:0000259" key="10">
    <source>
        <dbReference type="PROSITE" id="PS50113"/>
    </source>
</evidence>
<name>M1XSG8_NATM8</name>
<dbReference type="NCBIfam" id="TIGR00229">
    <property type="entry name" value="sensory_box"/>
    <property type="match status" value="1"/>
</dbReference>
<dbReference type="EMBL" id="HF582854">
    <property type="protein sequence ID" value="CCQ37280.1"/>
    <property type="molecule type" value="Genomic_DNA"/>
</dbReference>
<dbReference type="CDD" id="cd00075">
    <property type="entry name" value="HATPase"/>
    <property type="match status" value="1"/>
</dbReference>
<dbReference type="RefSeq" id="WP_015410026.1">
    <property type="nucleotide sequence ID" value="NC_020388.1"/>
</dbReference>
<dbReference type="SMART" id="SM00091">
    <property type="entry name" value="PAS"/>
    <property type="match status" value="1"/>
</dbReference>
<dbReference type="InterPro" id="IPR001789">
    <property type="entry name" value="Sig_transdc_resp-reg_receiver"/>
</dbReference>
<dbReference type="Pfam" id="PF00512">
    <property type="entry name" value="HisKA"/>
    <property type="match status" value="1"/>
</dbReference>
<dbReference type="CDD" id="cd00130">
    <property type="entry name" value="PAS"/>
    <property type="match status" value="1"/>
</dbReference>
<dbReference type="PROSITE" id="PS50112">
    <property type="entry name" value="PAS"/>
    <property type="match status" value="1"/>
</dbReference>
<dbReference type="OrthoDB" id="8127at2157"/>
<dbReference type="SMART" id="SM00448">
    <property type="entry name" value="REC"/>
    <property type="match status" value="1"/>
</dbReference>
<evidence type="ECO:0000256" key="5">
    <source>
        <dbReference type="ARBA" id="ARBA00022777"/>
    </source>
</evidence>
<keyword evidence="4 11" id="KW-0808">Transferase</keyword>
<dbReference type="PROSITE" id="PS50113">
    <property type="entry name" value="PAC"/>
    <property type="match status" value="1"/>
</dbReference>
<dbReference type="PROSITE" id="PS50109">
    <property type="entry name" value="HIS_KIN"/>
    <property type="match status" value="1"/>
</dbReference>
<keyword evidence="3 6" id="KW-0597">Phosphoprotein</keyword>
<dbReference type="AlphaFoldDB" id="M1XSG8"/>
<dbReference type="SMART" id="SM00388">
    <property type="entry name" value="HisKA"/>
    <property type="match status" value="1"/>
</dbReference>
<evidence type="ECO:0000259" key="7">
    <source>
        <dbReference type="PROSITE" id="PS50109"/>
    </source>
</evidence>
<evidence type="ECO:0000259" key="8">
    <source>
        <dbReference type="PROSITE" id="PS50110"/>
    </source>
</evidence>
<dbReference type="InterPro" id="IPR011006">
    <property type="entry name" value="CheY-like_superfamily"/>
</dbReference>
<dbReference type="Pfam" id="PF02518">
    <property type="entry name" value="HATPase_c"/>
    <property type="match status" value="1"/>
</dbReference>
<dbReference type="InterPro" id="IPR013655">
    <property type="entry name" value="PAS_fold_3"/>
</dbReference>
<evidence type="ECO:0000313" key="11">
    <source>
        <dbReference type="EMBL" id="CCQ37280.1"/>
    </source>
</evidence>
<keyword evidence="5 11" id="KW-0418">Kinase</keyword>
<sequence>MNAADNAIRVLLVDDEPEFVETIATVLEREDSRFDVRTATDAEAGLEILEADRIDCVVSDYGMVGMDGIEFLGEVRETHEELPFVLLTGEGDEMVASEAISAGVTDYVPKGRREGQYSLLASRLANAVEKRRARRSLQRRKRELERLNDRFQSFVKHSPDVITIIEPDGRIRYNSPAIGPVLGYDQDELVGEIAYEYVHPEDRADVRSNFEALVESGETSRVRYEYRFRHADDSWVWIGSVASDRAGGGGEGFLINSRDISDRKARERELEAKTERLDEFASIVSHDLQTPITVADAQLDLAMDECDSEHLPAIGDALERMEDIVDATLTLAREGQVVDETEPVELAAAAERWADPLESDATLRIEADRLTVEADRERLRRVVENLFANAVEHGSTDDRPATGGAADHGGGDVTVVVGELDDDDGFYIADDGPGIPGYAGEEIFEPGQSLSPDGTGFGLAIVEEIVAAHGWSVEATESEFGGARFETSGVDMAM</sequence>
<dbReference type="InterPro" id="IPR003594">
    <property type="entry name" value="HATPase_dom"/>
</dbReference>
<dbReference type="Gene3D" id="3.30.565.10">
    <property type="entry name" value="Histidine kinase-like ATPase, C-terminal domain"/>
    <property type="match status" value="1"/>
</dbReference>
<organism evidence="11 12">
    <name type="scientific">Natronomonas moolapensis (strain DSM 18674 / CECT 7526 / JCM 14361 / 8.8.11)</name>
    <dbReference type="NCBI Taxonomy" id="268739"/>
    <lineage>
        <taxon>Archaea</taxon>
        <taxon>Methanobacteriati</taxon>
        <taxon>Methanobacteriota</taxon>
        <taxon>Stenosarchaea group</taxon>
        <taxon>Halobacteria</taxon>
        <taxon>Halobacteriales</taxon>
        <taxon>Natronomonadaceae</taxon>
        <taxon>Natronomonas</taxon>
    </lineage>
</organism>
<accession>M1XSG8</accession>
<feature type="domain" description="PAC" evidence="10">
    <location>
        <begin position="222"/>
        <end position="272"/>
    </location>
</feature>
<evidence type="ECO:0000259" key="9">
    <source>
        <dbReference type="PROSITE" id="PS50112"/>
    </source>
</evidence>
<dbReference type="InterPro" id="IPR003661">
    <property type="entry name" value="HisK_dim/P_dom"/>
</dbReference>
<feature type="domain" description="PAS" evidence="9">
    <location>
        <begin position="147"/>
        <end position="217"/>
    </location>
</feature>
<proteinExistence type="predicted"/>
<protein>
    <recommendedName>
        <fullName evidence="2">histidine kinase</fullName>
        <ecNumber evidence="2">2.7.13.3</ecNumber>
    </recommendedName>
</protein>
<evidence type="ECO:0000256" key="4">
    <source>
        <dbReference type="ARBA" id="ARBA00022679"/>
    </source>
</evidence>
<dbReference type="STRING" id="268739.Nmlp_3142"/>
<dbReference type="Gene3D" id="3.30.450.20">
    <property type="entry name" value="PAS domain"/>
    <property type="match status" value="1"/>
</dbReference>
<dbReference type="InterPro" id="IPR052162">
    <property type="entry name" value="Sensor_kinase/Photoreceptor"/>
</dbReference>
<dbReference type="SUPFAM" id="SSF52172">
    <property type="entry name" value="CheY-like"/>
    <property type="match status" value="1"/>
</dbReference>
<dbReference type="CDD" id="cd00082">
    <property type="entry name" value="HisKA"/>
    <property type="match status" value="1"/>
</dbReference>
<dbReference type="Gene3D" id="3.40.50.2300">
    <property type="match status" value="1"/>
</dbReference>
<dbReference type="SUPFAM" id="SSF55785">
    <property type="entry name" value="PYP-like sensor domain (PAS domain)"/>
    <property type="match status" value="1"/>
</dbReference>
<dbReference type="SMART" id="SM00387">
    <property type="entry name" value="HATPase_c"/>
    <property type="match status" value="1"/>
</dbReference>
<evidence type="ECO:0000256" key="3">
    <source>
        <dbReference type="ARBA" id="ARBA00022553"/>
    </source>
</evidence>
<dbReference type="GeneID" id="14651721"/>
<dbReference type="GO" id="GO:0000155">
    <property type="term" value="F:phosphorelay sensor kinase activity"/>
    <property type="evidence" value="ECO:0007669"/>
    <property type="project" value="InterPro"/>
</dbReference>
<dbReference type="PANTHER" id="PTHR43304:SF1">
    <property type="entry name" value="PAC DOMAIN-CONTAINING PROTEIN"/>
    <property type="match status" value="1"/>
</dbReference>
<dbReference type="PANTHER" id="PTHR43304">
    <property type="entry name" value="PHYTOCHROME-LIKE PROTEIN CPH1"/>
    <property type="match status" value="1"/>
</dbReference>
<dbReference type="InterPro" id="IPR035965">
    <property type="entry name" value="PAS-like_dom_sf"/>
</dbReference>
<dbReference type="Pfam" id="PF08447">
    <property type="entry name" value="PAS_3"/>
    <property type="match status" value="1"/>
</dbReference>
<dbReference type="InterPro" id="IPR000014">
    <property type="entry name" value="PAS"/>
</dbReference>
<dbReference type="CDD" id="cd00156">
    <property type="entry name" value="REC"/>
    <property type="match status" value="1"/>
</dbReference>
<comment type="catalytic activity">
    <reaction evidence="1">
        <text>ATP + protein L-histidine = ADP + protein N-phospho-L-histidine.</text>
        <dbReference type="EC" id="2.7.13.3"/>
    </reaction>
</comment>
<feature type="domain" description="Histidine kinase" evidence="7">
    <location>
        <begin position="283"/>
        <end position="485"/>
    </location>
</feature>
<dbReference type="eggNOG" id="arCOG02383">
    <property type="taxonomic scope" value="Archaea"/>
</dbReference>
<dbReference type="SUPFAM" id="SSF47384">
    <property type="entry name" value="Homodimeric domain of signal transducing histidine kinase"/>
    <property type="match status" value="1"/>
</dbReference>
<evidence type="ECO:0000256" key="1">
    <source>
        <dbReference type="ARBA" id="ARBA00000085"/>
    </source>
</evidence>
<dbReference type="Proteomes" id="UP000011867">
    <property type="component" value="Chromosome"/>
</dbReference>
<dbReference type="InterPro" id="IPR036890">
    <property type="entry name" value="HATPase_C_sf"/>
</dbReference>
<keyword evidence="12" id="KW-1185">Reference proteome</keyword>
<dbReference type="EC" id="2.7.13.3" evidence="2"/>
<dbReference type="InterPro" id="IPR000700">
    <property type="entry name" value="PAS-assoc_C"/>
</dbReference>
<dbReference type="SUPFAM" id="SSF55874">
    <property type="entry name" value="ATPase domain of HSP90 chaperone/DNA topoisomerase II/histidine kinase"/>
    <property type="match status" value="1"/>
</dbReference>
<dbReference type="eggNOG" id="arCOG02333">
    <property type="taxonomic scope" value="Archaea"/>
</dbReference>
<evidence type="ECO:0000256" key="2">
    <source>
        <dbReference type="ARBA" id="ARBA00012438"/>
    </source>
</evidence>
<dbReference type="InterPro" id="IPR036097">
    <property type="entry name" value="HisK_dim/P_sf"/>
</dbReference>
<dbReference type="HOGENOM" id="CLU_000445_114_58_2"/>
<dbReference type="InterPro" id="IPR004358">
    <property type="entry name" value="Sig_transdc_His_kin-like_C"/>
</dbReference>
<gene>
    <name evidence="11" type="ordered locus">Nmlp_3142</name>
</gene>
<dbReference type="Pfam" id="PF00072">
    <property type="entry name" value="Response_reg"/>
    <property type="match status" value="1"/>
</dbReference>
<feature type="domain" description="Response regulatory" evidence="8">
    <location>
        <begin position="9"/>
        <end position="125"/>
    </location>
</feature>
<feature type="modified residue" description="4-aspartylphosphate" evidence="6">
    <location>
        <position position="60"/>
    </location>
</feature>
<dbReference type="PROSITE" id="PS50110">
    <property type="entry name" value="RESPONSE_REGULATORY"/>
    <property type="match status" value="1"/>
</dbReference>
<evidence type="ECO:0000256" key="6">
    <source>
        <dbReference type="PROSITE-ProRule" id="PRU00169"/>
    </source>
</evidence>
<evidence type="ECO:0000313" key="12">
    <source>
        <dbReference type="Proteomes" id="UP000011867"/>
    </source>
</evidence>
<dbReference type="InterPro" id="IPR005467">
    <property type="entry name" value="His_kinase_dom"/>
</dbReference>
<dbReference type="KEGG" id="nmo:Nmlp_3142"/>
<reference evidence="11 12" key="1">
    <citation type="journal article" date="2013" name="Genome Announc.">
        <title>Genome of the haloarchaeon Natronomonas moolapensis, a neutrophilic member of a previously haloalkaliphilic genus.</title>
        <authorList>
            <person name="Dyall-Smith M.L."/>
            <person name="Pfeiffer F."/>
            <person name="Oberwinkler T."/>
            <person name="Klee K."/>
            <person name="Rampp M."/>
            <person name="Palm P."/>
            <person name="Gross K."/>
            <person name="Schuster S.C."/>
            <person name="Oesterhelt D."/>
        </authorList>
    </citation>
    <scope>NUCLEOTIDE SEQUENCE [LARGE SCALE GENOMIC DNA]</scope>
    <source>
        <strain evidence="12">DSM 18674 / JCM 14361 / 8.8.11</strain>
    </source>
</reference>